<feature type="compositionally biased region" description="Basic residues" evidence="7">
    <location>
        <begin position="444"/>
        <end position="454"/>
    </location>
</feature>
<dbReference type="InterPro" id="IPR011051">
    <property type="entry name" value="RmlC_Cupin_sf"/>
</dbReference>
<dbReference type="InterPro" id="IPR025974">
    <property type="entry name" value="Mif2/CENP-C_cupin"/>
</dbReference>
<name>K1WY37_MARBU</name>
<dbReference type="GO" id="GO:0051315">
    <property type="term" value="P:attachment of mitotic spindle microtubules to kinetochore"/>
    <property type="evidence" value="ECO:0007669"/>
    <property type="project" value="TreeGrafter"/>
</dbReference>
<gene>
    <name evidence="10" type="ORF">MBM_04358</name>
</gene>
<evidence type="ECO:0000256" key="6">
    <source>
        <dbReference type="ARBA" id="ARBA00075033"/>
    </source>
</evidence>
<dbReference type="AlphaFoldDB" id="K1WY37"/>
<reference evidence="10 11" key="1">
    <citation type="journal article" date="2012" name="BMC Genomics">
        <title>Sequencing the genome of Marssonina brunnea reveals fungus-poplar co-evolution.</title>
        <authorList>
            <person name="Zhu S."/>
            <person name="Cao Y.-Z."/>
            <person name="Jiang C."/>
            <person name="Tan B.-Y."/>
            <person name="Wang Z."/>
            <person name="Feng S."/>
            <person name="Zhang L."/>
            <person name="Su X.-H."/>
            <person name="Brejova B."/>
            <person name="Vinar T."/>
            <person name="Xu M."/>
            <person name="Wang M.-X."/>
            <person name="Zhang S.-G."/>
            <person name="Huang M.-R."/>
            <person name="Wu R."/>
            <person name="Zhou Y."/>
        </authorList>
    </citation>
    <scope>NUCLEOTIDE SEQUENCE [LARGE SCALE GENOMIC DNA]</scope>
    <source>
        <strain evidence="10 11">MB_m1</strain>
    </source>
</reference>
<dbReference type="GO" id="GO:0005634">
    <property type="term" value="C:nucleus"/>
    <property type="evidence" value="ECO:0007669"/>
    <property type="project" value="UniProtKB-SubCell"/>
</dbReference>
<keyword evidence="11" id="KW-1185">Reference proteome</keyword>
<dbReference type="EMBL" id="JH921436">
    <property type="protein sequence ID" value="EKD17497.1"/>
    <property type="molecule type" value="Genomic_DNA"/>
</dbReference>
<comment type="subcellular location">
    <subcellularLocation>
        <location evidence="1">Nucleus</location>
    </subcellularLocation>
</comment>
<dbReference type="OrthoDB" id="1939643at2759"/>
<feature type="compositionally biased region" description="Basic residues" evidence="7">
    <location>
        <begin position="548"/>
        <end position="561"/>
    </location>
</feature>
<proteinExistence type="inferred from homology"/>
<dbReference type="InterPro" id="IPR028929">
    <property type="entry name" value="Mif2_N"/>
</dbReference>
<accession>K1WY37</accession>
<dbReference type="FunFam" id="2.60.120.10:FF:000033">
    <property type="entry name" value="Centromere protein C 1"/>
    <property type="match status" value="1"/>
</dbReference>
<evidence type="ECO:0000256" key="1">
    <source>
        <dbReference type="ARBA" id="ARBA00004123"/>
    </source>
</evidence>
<evidence type="ECO:0000256" key="2">
    <source>
        <dbReference type="ARBA" id="ARBA00010291"/>
    </source>
</evidence>
<feature type="compositionally biased region" description="Acidic residues" evidence="7">
    <location>
        <begin position="566"/>
        <end position="578"/>
    </location>
</feature>
<feature type="domain" description="Mif2 N-terminal" evidence="9">
    <location>
        <begin position="8"/>
        <end position="143"/>
    </location>
</feature>
<dbReference type="HOGENOM" id="CLU_027966_0_0_1"/>
<sequence length="723" mass="79525">MPPAGRKGTENQKTGIEVPDTGIRDENGLEPMDHLFSSPEKEKEATARKANGARNMNATISSEEDMDVDESTIPEPNDVLTERQRASGRLPPLRANSPIKTYLKSPARRNQSLGPVSSPIRGSIVESRAAANLAAPVRRKLDFSNTSFQSNGNTEMIDGLSDMRAASELPARNSKLTNGKLLTPFQPAFSDVGTDEHEKTVLEDSGFVNEDSFQMVNGGGDDAVEEEREESQEPEPTPEPPTKSKGKEKATEEVSAPAERRGRPKKVLQSVELPTKSKGKAKATEEVSAPAEKRGRPKKAPQPVEEEIFGEPEAVRPAKRGRLSLDDSKPQKKKGDRPQKVAEPEPEPESEPEIEDEALKPQRKRGRSQKVTEPEPQSEVEGGPDEPEEEQGPAKRTRRSLDVSGAKAVKATGKPKKATASAPTKEPKGKEKAVEEPTSNTSKSKAKAPSRKPKQATVPEVESPAIQRGPPMPRNNRGLFILRRETPLEGAGFKQTRSGRNSIKPLAYWKNERVEWAEDEDDDGLHNFVLPRIKEVVRAEEISEPKRKVSRSKSKAPKPRSKTTEPESDEDEEAEPWEMEPGRIYGEVKSWDPEDPSGAQAEEVQEEIALSAAAIITRDIPSSGFKFAKTLTLPFFGSGMVDLPPKAMKKSKNSRKMQMVFFVFSGRVQVTVNDNIFSIGKGGMWQVPRGNFYSIENEHDKPARIFFSQGCEITDDAGAGESQ</sequence>
<evidence type="ECO:0000256" key="5">
    <source>
        <dbReference type="ARBA" id="ARBA00057947"/>
    </source>
</evidence>
<dbReference type="GO" id="GO:0019237">
    <property type="term" value="F:centromeric DNA binding"/>
    <property type="evidence" value="ECO:0007669"/>
    <property type="project" value="InterPro"/>
</dbReference>
<feature type="region of interest" description="Disordered" evidence="7">
    <location>
        <begin position="1"/>
        <end position="119"/>
    </location>
</feature>
<comment type="similarity">
    <text evidence="2">Belongs to the CENP-C/MIF2 family.</text>
</comment>
<dbReference type="InterPro" id="IPR014710">
    <property type="entry name" value="RmlC-like_jellyroll"/>
</dbReference>
<dbReference type="OMA" id="RDIHNIP"/>
<dbReference type="Proteomes" id="UP000006753">
    <property type="component" value="Unassembled WGS sequence"/>
</dbReference>
<dbReference type="GO" id="GO:0051382">
    <property type="term" value="P:kinetochore assembly"/>
    <property type="evidence" value="ECO:0007669"/>
    <property type="project" value="InterPro"/>
</dbReference>
<dbReference type="GO" id="GO:0000776">
    <property type="term" value="C:kinetochore"/>
    <property type="evidence" value="ECO:0007669"/>
    <property type="project" value="InterPro"/>
</dbReference>
<dbReference type="InterPro" id="IPR028386">
    <property type="entry name" value="CENP-C/Mif2/cnp3"/>
</dbReference>
<protein>
    <recommendedName>
        <fullName evidence="6">CENP-C homolog</fullName>
    </recommendedName>
</protein>
<evidence type="ECO:0000313" key="11">
    <source>
        <dbReference type="Proteomes" id="UP000006753"/>
    </source>
</evidence>
<dbReference type="STRING" id="1072389.K1WY37"/>
<feature type="compositionally biased region" description="Acidic residues" evidence="7">
    <location>
        <begin position="62"/>
        <end position="72"/>
    </location>
</feature>
<dbReference type="SUPFAM" id="SSF51182">
    <property type="entry name" value="RmlC-like cupins"/>
    <property type="match status" value="1"/>
</dbReference>
<feature type="compositionally biased region" description="Acidic residues" evidence="7">
    <location>
        <begin position="376"/>
        <end position="391"/>
    </location>
</feature>
<dbReference type="Gene3D" id="2.60.120.10">
    <property type="entry name" value="Jelly Rolls"/>
    <property type="match status" value="1"/>
</dbReference>
<feature type="compositionally biased region" description="Basic and acidic residues" evidence="7">
    <location>
        <begin position="22"/>
        <end position="47"/>
    </location>
</feature>
<feature type="domain" description="Mif2/CENP-C cupin" evidence="8">
    <location>
        <begin position="625"/>
        <end position="709"/>
    </location>
</feature>
<feature type="region of interest" description="Disordered" evidence="7">
    <location>
        <begin position="203"/>
        <end position="477"/>
    </location>
</feature>
<organism evidence="10 11">
    <name type="scientific">Marssonina brunnea f. sp. multigermtubi (strain MB_m1)</name>
    <name type="common">Marssonina leaf spot fungus</name>
    <dbReference type="NCBI Taxonomy" id="1072389"/>
    <lineage>
        <taxon>Eukaryota</taxon>
        <taxon>Fungi</taxon>
        <taxon>Dikarya</taxon>
        <taxon>Ascomycota</taxon>
        <taxon>Pezizomycotina</taxon>
        <taxon>Leotiomycetes</taxon>
        <taxon>Helotiales</taxon>
        <taxon>Drepanopezizaceae</taxon>
        <taxon>Drepanopeziza</taxon>
    </lineage>
</organism>
<dbReference type="InParanoid" id="K1WY37"/>
<evidence type="ECO:0000259" key="8">
    <source>
        <dbReference type="Pfam" id="PF11699"/>
    </source>
</evidence>
<dbReference type="KEGG" id="mbe:MBM_04358"/>
<keyword evidence="4" id="KW-0539">Nucleus</keyword>
<dbReference type="PANTHER" id="PTHR16684:SF11">
    <property type="entry name" value="CENTROMERE PROTEIN C"/>
    <property type="match status" value="1"/>
</dbReference>
<feature type="compositionally biased region" description="Low complexity" evidence="7">
    <location>
        <begin position="406"/>
        <end position="424"/>
    </location>
</feature>
<feature type="compositionally biased region" description="Basic and acidic residues" evidence="7">
    <location>
        <begin position="425"/>
        <end position="435"/>
    </location>
</feature>
<dbReference type="PANTHER" id="PTHR16684">
    <property type="entry name" value="CENTROMERE PROTEIN C"/>
    <property type="match status" value="1"/>
</dbReference>
<evidence type="ECO:0000256" key="3">
    <source>
        <dbReference type="ARBA" id="ARBA00023125"/>
    </source>
</evidence>
<dbReference type="Pfam" id="PF11699">
    <property type="entry name" value="CENP-C_C"/>
    <property type="match status" value="1"/>
</dbReference>
<dbReference type="eggNOG" id="ENOG502S47H">
    <property type="taxonomic scope" value="Eukaryota"/>
</dbReference>
<feature type="region of interest" description="Disordered" evidence="7">
    <location>
        <begin position="541"/>
        <end position="582"/>
    </location>
</feature>
<evidence type="ECO:0000259" key="9">
    <source>
        <dbReference type="Pfam" id="PF15624"/>
    </source>
</evidence>
<dbReference type="Pfam" id="PF15624">
    <property type="entry name" value="Mif2_N"/>
    <property type="match status" value="1"/>
</dbReference>
<keyword evidence="3" id="KW-0238">DNA-binding</keyword>
<feature type="compositionally biased region" description="Acidic residues" evidence="7">
    <location>
        <begin position="344"/>
        <end position="356"/>
    </location>
</feature>
<dbReference type="GO" id="GO:0051455">
    <property type="term" value="P:spindle attachment to meiosis I kinetochore"/>
    <property type="evidence" value="ECO:0007669"/>
    <property type="project" value="TreeGrafter"/>
</dbReference>
<evidence type="ECO:0000256" key="4">
    <source>
        <dbReference type="ARBA" id="ARBA00023242"/>
    </source>
</evidence>
<feature type="compositionally biased region" description="Acidic residues" evidence="7">
    <location>
        <begin position="222"/>
        <end position="233"/>
    </location>
</feature>
<evidence type="ECO:0000256" key="7">
    <source>
        <dbReference type="SAM" id="MobiDB-lite"/>
    </source>
</evidence>
<comment type="function">
    <text evidence="5">Component of the kinetochore, a multiprotein complex that assembles on centromeric DNA and attaches chromosomes to spindle microtubules, mediating chromosome segregation and sister chromatid segregation during meiosis and mitosis. Component of the inner kinetochore constitutive centromere-associated network (CCAN), which serves as a structural platform for outer kinetochore assembly.</text>
</comment>
<evidence type="ECO:0000313" key="10">
    <source>
        <dbReference type="EMBL" id="EKD17497.1"/>
    </source>
</evidence>
<dbReference type="CDD" id="cd06993">
    <property type="entry name" value="cupin_CENP-C_C"/>
    <property type="match status" value="1"/>
</dbReference>